<dbReference type="InterPro" id="IPR035890">
    <property type="entry name" value="Anti-sigma-28_factor_FlgM_sf"/>
</dbReference>
<reference evidence="3 5" key="1">
    <citation type="submission" date="2016-02" db="EMBL/GenBank/DDBJ databases">
        <title>Draft genome sequence of Acidibacillus ferrooxidans SLC66.</title>
        <authorList>
            <person name="Oliveira G."/>
            <person name="Nancucheo I."/>
            <person name="Dall'Agnol H."/>
            <person name="Johnson B."/>
            <person name="Oliveira R."/>
            <person name="Nunes G.L."/>
            <person name="Tzotzos G."/>
            <person name="Orellana S.C."/>
            <person name="Salim A.C."/>
            <person name="Araujo F.M."/>
        </authorList>
    </citation>
    <scope>NUCLEOTIDE SEQUENCE [LARGE SCALE GENOMIC DNA]</scope>
    <source>
        <strain evidence="3 5">SLC66</strain>
    </source>
</reference>
<dbReference type="Proteomes" id="UP000190229">
    <property type="component" value="Unassembled WGS sequence"/>
</dbReference>
<accession>A0A162UFT8</accession>
<dbReference type="Proteomes" id="UP000077421">
    <property type="component" value="Unassembled WGS sequence"/>
</dbReference>
<evidence type="ECO:0000256" key="1">
    <source>
        <dbReference type="SAM" id="MobiDB-lite"/>
    </source>
</evidence>
<name>A0A162UFT8_9BACL</name>
<dbReference type="Pfam" id="PF04316">
    <property type="entry name" value="FlgM"/>
    <property type="match status" value="1"/>
</dbReference>
<keyword evidence="6" id="KW-1185">Reference proteome</keyword>
<evidence type="ECO:0000313" key="6">
    <source>
        <dbReference type="Proteomes" id="UP000190229"/>
    </source>
</evidence>
<evidence type="ECO:0000259" key="2">
    <source>
        <dbReference type="Pfam" id="PF04316"/>
    </source>
</evidence>
<feature type="region of interest" description="Disordered" evidence="1">
    <location>
        <begin position="1"/>
        <end position="49"/>
    </location>
</feature>
<feature type="compositionally biased region" description="Polar residues" evidence="1">
    <location>
        <begin position="1"/>
        <end position="23"/>
    </location>
</feature>
<dbReference type="STRING" id="1765683.B2M26_04070"/>
<organism evidence="4 6">
    <name type="scientific">Ferroacidibacillus organovorans</name>
    <dbReference type="NCBI Taxonomy" id="1765683"/>
    <lineage>
        <taxon>Bacteria</taxon>
        <taxon>Bacillati</taxon>
        <taxon>Bacillota</taxon>
        <taxon>Bacilli</taxon>
        <taxon>Bacillales</taxon>
        <taxon>Alicyclobacillaceae</taxon>
        <taxon>Ferroacidibacillus</taxon>
    </lineage>
</organism>
<evidence type="ECO:0000313" key="5">
    <source>
        <dbReference type="Proteomes" id="UP000077421"/>
    </source>
</evidence>
<dbReference type="AlphaFoldDB" id="A0A162UFT8"/>
<dbReference type="RefSeq" id="WP_067563443.1">
    <property type="nucleotide sequence ID" value="NZ_LSUQ01000013.1"/>
</dbReference>
<sequence>MTNFNSLSKSIATPAQHGTNSQTKAERGNQVKQEKTAQTVATENSKKVSATRQKELDQLKQTIAQGAYVIDLGPLAQKIMNTSELTKFQM</sequence>
<feature type="compositionally biased region" description="Polar residues" evidence="1">
    <location>
        <begin position="36"/>
        <end position="49"/>
    </location>
</feature>
<comment type="caution">
    <text evidence="4">The sequence shown here is derived from an EMBL/GenBank/DDBJ whole genome shotgun (WGS) entry which is preliminary data.</text>
</comment>
<dbReference type="SUPFAM" id="SSF101498">
    <property type="entry name" value="Anti-sigma factor FlgM"/>
    <property type="match status" value="1"/>
</dbReference>
<evidence type="ECO:0000313" key="3">
    <source>
        <dbReference type="EMBL" id="OAG94261.1"/>
    </source>
</evidence>
<feature type="compositionally biased region" description="Basic and acidic residues" evidence="1">
    <location>
        <begin position="24"/>
        <end position="35"/>
    </location>
</feature>
<evidence type="ECO:0000313" key="4">
    <source>
        <dbReference type="EMBL" id="OPG16904.1"/>
    </source>
</evidence>
<dbReference type="EMBL" id="LSUQ01000013">
    <property type="protein sequence ID" value="OAG94261.1"/>
    <property type="molecule type" value="Genomic_DNA"/>
</dbReference>
<dbReference type="EMBL" id="MWPS01000011">
    <property type="protein sequence ID" value="OPG16904.1"/>
    <property type="molecule type" value="Genomic_DNA"/>
</dbReference>
<protein>
    <recommendedName>
        <fullName evidence="2">Anti-sigma-28 factor FlgM C-terminal domain-containing protein</fullName>
    </recommendedName>
</protein>
<gene>
    <name evidence="3" type="ORF">AYW79_06495</name>
    <name evidence="4" type="ORF">B2M26_04070</name>
</gene>
<proteinExistence type="predicted"/>
<dbReference type="InterPro" id="IPR031316">
    <property type="entry name" value="FlgM_C"/>
</dbReference>
<feature type="domain" description="Anti-sigma-28 factor FlgM C-terminal" evidence="2">
    <location>
        <begin position="37"/>
        <end position="81"/>
    </location>
</feature>
<reference evidence="4 6" key="2">
    <citation type="submission" date="2017-02" db="EMBL/GenBank/DDBJ databases">
        <title>Draft genome of Acidibacillus ferrooxidans Huett2.</title>
        <authorList>
            <person name="Schopf S."/>
        </authorList>
    </citation>
    <scope>NUCLEOTIDE SEQUENCE [LARGE SCALE GENOMIC DNA]</scope>
    <source>
        <strain evidence="4 6">Huett2</strain>
    </source>
</reference>